<dbReference type="SMART" id="SM00225">
    <property type="entry name" value="BTB"/>
    <property type="match status" value="1"/>
</dbReference>
<dbReference type="WBParaSite" id="BPAG_0001447801-mRNA-1">
    <property type="protein sequence ID" value="BPAG_0001447801-mRNA-1"/>
    <property type="gene ID" value="BPAG_0001447801"/>
</dbReference>
<evidence type="ECO:0000259" key="1">
    <source>
        <dbReference type="SMART" id="SM00225"/>
    </source>
</evidence>
<gene>
    <name evidence="2" type="ORF">BPAG_LOCUS14406</name>
</gene>
<dbReference type="InterPro" id="IPR011333">
    <property type="entry name" value="SKP1/BTB/POZ_sf"/>
</dbReference>
<feature type="domain" description="BTB" evidence="1">
    <location>
        <begin position="65"/>
        <end position="168"/>
    </location>
</feature>
<protein>
    <submittedName>
        <fullName evidence="4">BTB domain-containing protein</fullName>
    </submittedName>
</protein>
<dbReference type="Proteomes" id="UP000278627">
    <property type="component" value="Unassembled WGS sequence"/>
</dbReference>
<evidence type="ECO:0000313" key="3">
    <source>
        <dbReference type="Proteomes" id="UP000278627"/>
    </source>
</evidence>
<reference evidence="4" key="1">
    <citation type="submission" date="2017-02" db="UniProtKB">
        <authorList>
            <consortium name="WormBaseParasite"/>
        </authorList>
    </citation>
    <scope>IDENTIFICATION</scope>
</reference>
<keyword evidence="3" id="KW-1185">Reference proteome</keyword>
<dbReference type="EMBL" id="UZAD01013647">
    <property type="protein sequence ID" value="VDN95591.1"/>
    <property type="molecule type" value="Genomic_DNA"/>
</dbReference>
<evidence type="ECO:0000313" key="2">
    <source>
        <dbReference type="EMBL" id="VDN95591.1"/>
    </source>
</evidence>
<dbReference type="Gene3D" id="3.30.710.10">
    <property type="entry name" value="Potassium Channel Kv1.1, Chain A"/>
    <property type="match status" value="1"/>
</dbReference>
<dbReference type="AlphaFoldDB" id="A0A0N4TZK8"/>
<reference evidence="2 3" key="2">
    <citation type="submission" date="2018-11" db="EMBL/GenBank/DDBJ databases">
        <authorList>
            <consortium name="Pathogen Informatics"/>
        </authorList>
    </citation>
    <scope>NUCLEOTIDE SEQUENCE [LARGE SCALE GENOMIC DNA]</scope>
</reference>
<organism evidence="4">
    <name type="scientific">Brugia pahangi</name>
    <name type="common">Filarial nematode worm</name>
    <dbReference type="NCBI Taxonomy" id="6280"/>
    <lineage>
        <taxon>Eukaryota</taxon>
        <taxon>Metazoa</taxon>
        <taxon>Ecdysozoa</taxon>
        <taxon>Nematoda</taxon>
        <taxon>Chromadorea</taxon>
        <taxon>Rhabditida</taxon>
        <taxon>Spirurina</taxon>
        <taxon>Spiruromorpha</taxon>
        <taxon>Filarioidea</taxon>
        <taxon>Onchocercidae</taxon>
        <taxon>Brugia</taxon>
    </lineage>
</organism>
<name>A0A0N4TZK8_BRUPA</name>
<dbReference type="InterPro" id="IPR000210">
    <property type="entry name" value="BTB/POZ_dom"/>
</dbReference>
<dbReference type="SUPFAM" id="SSF54695">
    <property type="entry name" value="POZ domain"/>
    <property type="match status" value="1"/>
</dbReference>
<evidence type="ECO:0000313" key="4">
    <source>
        <dbReference type="WBParaSite" id="BPAG_0001447801-mRNA-1"/>
    </source>
</evidence>
<sequence length="313" mass="35546">MSNSTLMPYLVYLKSDFSYNIVLLLPFQSHFQQFSLSPSIMISLAGVTMDSPPQQAQTSTSNIERPFRLLVKDRLFIIESTIIAKLSPIFAGIMVCSASNSSSTSDSDDQPLREIVDESSGDIATFLNCCSDADLIDENNFATVLRLSRKYQVNSLIEACEEFISNRCNLDALKADQVVTLLVVSNEYHLRREVMIKLINRIASETKNDLVRLKLSRLLPPQLHGSIVTTNLNMTQLKEIESMNGHLFKMNRSVTLYRRMACEMCKKITDSAYCEGCKKAFCKDHWTRNKCASNYGQNMIDELRQNLVELEYE</sequence>
<dbReference type="Pfam" id="PF00651">
    <property type="entry name" value="BTB"/>
    <property type="match status" value="1"/>
</dbReference>
<proteinExistence type="predicted"/>
<accession>A0A0N4TZK8</accession>